<evidence type="ECO:0000313" key="2">
    <source>
        <dbReference type="EMBL" id="VAZ85436.1"/>
    </source>
</evidence>
<name>A0AB38UXZ5_9MYCO</name>
<dbReference type="AlphaFoldDB" id="A0AB38UXZ5"/>
<sequence>MAGSVFGTPIPLPSLKPLVMEGVRGISHVLTESAVLPPYRVCTDGFDYACRAGTLAIGRPDCTVGAISAHSAPTVPSGRPNRSSPRPFSSHRGVAPSTLIATSPVPGPRPATPARVVRRAVPAPAESANPAACNLPARRVRDGLGCPAAHRKSMPGKRIEHFGDGRRSVLGQLHGQHVAKLDSANMMFIAEPSHAGMTGVVAMSGRGAAPRYGEMEIACWWRWRRRVCAGGAERAVRAAVRGGYRPPYTVKAATAHSMRRHDSRFGEHVRYPPKAHHHKCGKQS</sequence>
<feature type="compositionally biased region" description="Low complexity" evidence="1">
    <location>
        <begin position="76"/>
        <end position="92"/>
    </location>
</feature>
<dbReference type="EMBL" id="UPHL01000123">
    <property type="protein sequence ID" value="VAZ85436.1"/>
    <property type="molecule type" value="Genomic_DNA"/>
</dbReference>
<accession>A0AB38UXZ5</accession>
<evidence type="ECO:0000256" key="1">
    <source>
        <dbReference type="SAM" id="MobiDB-lite"/>
    </source>
</evidence>
<comment type="caution">
    <text evidence="2">The sequence shown here is derived from an EMBL/GenBank/DDBJ whole genome shotgun (WGS) entry which is preliminary data.</text>
</comment>
<feature type="region of interest" description="Disordered" evidence="1">
    <location>
        <begin position="70"/>
        <end position="112"/>
    </location>
</feature>
<reference evidence="2 3" key="1">
    <citation type="submission" date="2018-09" db="EMBL/GenBank/DDBJ databases">
        <authorList>
            <person name="Tagini F."/>
        </authorList>
    </citation>
    <scope>NUCLEOTIDE SEQUENCE [LARGE SCALE GENOMIC DNA]</scope>
    <source>
        <strain evidence="2 3">MK42</strain>
    </source>
</reference>
<dbReference type="Proteomes" id="UP000279331">
    <property type="component" value="Unassembled WGS sequence"/>
</dbReference>
<evidence type="ECO:0000313" key="3">
    <source>
        <dbReference type="Proteomes" id="UP000279331"/>
    </source>
</evidence>
<gene>
    <name evidence="2" type="ORF">LAUMK42_04271</name>
</gene>
<protein>
    <submittedName>
        <fullName evidence="2">Uncharacterized protein</fullName>
    </submittedName>
</protein>
<organism evidence="2 3">
    <name type="scientific">Mycobacterium persicum</name>
    <dbReference type="NCBI Taxonomy" id="1487726"/>
    <lineage>
        <taxon>Bacteria</taxon>
        <taxon>Bacillati</taxon>
        <taxon>Actinomycetota</taxon>
        <taxon>Actinomycetes</taxon>
        <taxon>Mycobacteriales</taxon>
        <taxon>Mycobacteriaceae</taxon>
        <taxon>Mycobacterium</taxon>
    </lineage>
</organism>
<proteinExistence type="predicted"/>